<comment type="caution">
    <text evidence="2">The sequence shown here is derived from an EMBL/GenBank/DDBJ whole genome shotgun (WGS) entry which is preliminary data.</text>
</comment>
<dbReference type="Proteomes" id="UP001247620">
    <property type="component" value="Unassembled WGS sequence"/>
</dbReference>
<name>A0ABU1T9Z1_9SPHI</name>
<protein>
    <submittedName>
        <fullName evidence="2">Uncharacterized protein</fullName>
    </submittedName>
</protein>
<evidence type="ECO:0000313" key="2">
    <source>
        <dbReference type="EMBL" id="MDR6942202.1"/>
    </source>
</evidence>
<evidence type="ECO:0000313" key="3">
    <source>
        <dbReference type="Proteomes" id="UP001247620"/>
    </source>
</evidence>
<sequence>MNTADYVWNLVAKKLANDASEEELRELNTLMQEDPELNRILELMFNWWDNDEKAKVESNSHSLFNKIQDRIKTAEATNGNHIEQQNRTNANPYTENKETKPGTHFLKKNRDDQKLFKNCSKATA</sequence>
<feature type="compositionally biased region" description="Polar residues" evidence="1">
    <location>
        <begin position="75"/>
        <end position="94"/>
    </location>
</feature>
<dbReference type="RefSeq" id="WP_310095090.1">
    <property type="nucleotide sequence ID" value="NZ_JAVDUU010000002.1"/>
</dbReference>
<evidence type="ECO:0000256" key="1">
    <source>
        <dbReference type="SAM" id="MobiDB-lite"/>
    </source>
</evidence>
<feature type="region of interest" description="Disordered" evidence="1">
    <location>
        <begin position="75"/>
        <end position="111"/>
    </location>
</feature>
<proteinExistence type="predicted"/>
<keyword evidence="3" id="KW-1185">Reference proteome</keyword>
<dbReference type="EMBL" id="JAVDUU010000002">
    <property type="protein sequence ID" value="MDR6942202.1"/>
    <property type="molecule type" value="Genomic_DNA"/>
</dbReference>
<gene>
    <name evidence="2" type="ORF">J2W55_002044</name>
</gene>
<reference evidence="2 3" key="1">
    <citation type="submission" date="2023-07" db="EMBL/GenBank/DDBJ databases">
        <title>Sorghum-associated microbial communities from plants grown in Nebraska, USA.</title>
        <authorList>
            <person name="Schachtman D."/>
        </authorList>
    </citation>
    <scope>NUCLEOTIDE SEQUENCE [LARGE SCALE GENOMIC DNA]</scope>
    <source>
        <strain evidence="2 3">3262</strain>
    </source>
</reference>
<organism evidence="2 3">
    <name type="scientific">Mucilaginibacter pocheonensis</name>
    <dbReference type="NCBI Taxonomy" id="398050"/>
    <lineage>
        <taxon>Bacteria</taxon>
        <taxon>Pseudomonadati</taxon>
        <taxon>Bacteroidota</taxon>
        <taxon>Sphingobacteriia</taxon>
        <taxon>Sphingobacteriales</taxon>
        <taxon>Sphingobacteriaceae</taxon>
        <taxon>Mucilaginibacter</taxon>
    </lineage>
</organism>
<accession>A0ABU1T9Z1</accession>